<dbReference type="STRING" id="1123029.SAMN02745172_02412"/>
<dbReference type="InterPro" id="IPR011008">
    <property type="entry name" value="Dimeric_a/b-barrel"/>
</dbReference>
<evidence type="ECO:0000313" key="2">
    <source>
        <dbReference type="Proteomes" id="UP000186406"/>
    </source>
</evidence>
<gene>
    <name evidence="1" type="ORF">SAMN02745172_02412</name>
</gene>
<dbReference type="OrthoDB" id="121980at2"/>
<dbReference type="EMBL" id="FRXO01000004">
    <property type="protein sequence ID" value="SHO65765.1"/>
    <property type="molecule type" value="Genomic_DNA"/>
</dbReference>
<dbReference type="Proteomes" id="UP000186406">
    <property type="component" value="Unassembled WGS sequence"/>
</dbReference>
<accession>A0A1M7ZLJ7</accession>
<keyword evidence="2" id="KW-1185">Reference proteome</keyword>
<protein>
    <submittedName>
        <fullName evidence="1">Muconolactone delta-isomerase</fullName>
    </submittedName>
</protein>
<organism evidence="1 2">
    <name type="scientific">Pseudoxanthobacter soli DSM 19599</name>
    <dbReference type="NCBI Taxonomy" id="1123029"/>
    <lineage>
        <taxon>Bacteria</taxon>
        <taxon>Pseudomonadati</taxon>
        <taxon>Pseudomonadota</taxon>
        <taxon>Alphaproteobacteria</taxon>
        <taxon>Hyphomicrobiales</taxon>
        <taxon>Segnochrobactraceae</taxon>
        <taxon>Pseudoxanthobacter</taxon>
    </lineage>
</organism>
<proteinExistence type="predicted"/>
<dbReference type="Gene3D" id="3.30.70.1060">
    <property type="entry name" value="Dimeric alpha+beta barrel"/>
    <property type="match status" value="1"/>
</dbReference>
<dbReference type="AlphaFoldDB" id="A0A1M7ZLJ7"/>
<sequence>MQFLVLTRRKTESFPPALFAEKFDAEVARARELYKEQFTRQIWHRADGTGACQIVEAPDEACVRERIGSLPFAEADMLDITIVALKPYGGFSG</sequence>
<evidence type="ECO:0000313" key="1">
    <source>
        <dbReference type="EMBL" id="SHO65765.1"/>
    </source>
</evidence>
<name>A0A1M7ZLJ7_9HYPH</name>
<dbReference type="RefSeq" id="WP_073629308.1">
    <property type="nucleotide sequence ID" value="NZ_FRXO01000004.1"/>
</dbReference>
<dbReference type="GO" id="GO:0016853">
    <property type="term" value="F:isomerase activity"/>
    <property type="evidence" value="ECO:0007669"/>
    <property type="project" value="UniProtKB-KW"/>
</dbReference>
<reference evidence="1 2" key="1">
    <citation type="submission" date="2016-12" db="EMBL/GenBank/DDBJ databases">
        <authorList>
            <person name="Song W.-J."/>
            <person name="Kurnit D.M."/>
        </authorList>
    </citation>
    <scope>NUCLEOTIDE SEQUENCE [LARGE SCALE GENOMIC DNA]</scope>
    <source>
        <strain evidence="1 2">DSM 19599</strain>
    </source>
</reference>
<keyword evidence="1" id="KW-0413">Isomerase</keyword>
<dbReference type="SUPFAM" id="SSF54909">
    <property type="entry name" value="Dimeric alpha+beta barrel"/>
    <property type="match status" value="1"/>
</dbReference>